<dbReference type="EMBL" id="JAARXI010000002">
    <property type="protein sequence ID" value="MBC2115734.1"/>
    <property type="molecule type" value="Genomic_DNA"/>
</dbReference>
<dbReference type="InterPro" id="IPR010982">
    <property type="entry name" value="Lambda_DNA-bd_dom_sf"/>
</dbReference>
<evidence type="ECO:0000256" key="1">
    <source>
        <dbReference type="ARBA" id="ARBA00023125"/>
    </source>
</evidence>
<evidence type="ECO:0000313" key="6">
    <source>
        <dbReference type="Proteomes" id="UP000529446"/>
    </source>
</evidence>
<dbReference type="PANTHER" id="PTHR46558">
    <property type="entry name" value="TRACRIPTIONAL REGULATORY PROTEIN-RELATED-RELATED"/>
    <property type="match status" value="1"/>
</dbReference>
<dbReference type="PROSITE" id="PS50943">
    <property type="entry name" value="HTH_CROC1"/>
    <property type="match status" value="1"/>
</dbReference>
<reference evidence="3 5" key="1">
    <citation type="submission" date="2014-05" db="EMBL/GenBank/DDBJ databases">
        <title>Novel Listeriaceae from food processing environments.</title>
        <authorList>
            <person name="den Bakker H.C."/>
        </authorList>
    </citation>
    <scope>NUCLEOTIDE SEQUENCE [LARGE SCALE GENOMIC DNA]</scope>
    <source>
        <strain evidence="3 5">FSL A5-0281</strain>
    </source>
</reference>
<dbReference type="Proteomes" id="UP000029844">
    <property type="component" value="Unassembled WGS sequence"/>
</dbReference>
<evidence type="ECO:0000259" key="2">
    <source>
        <dbReference type="PROSITE" id="PS50943"/>
    </source>
</evidence>
<organism evidence="3 5">
    <name type="scientific">Listeria booriae</name>
    <dbReference type="NCBI Taxonomy" id="1552123"/>
    <lineage>
        <taxon>Bacteria</taxon>
        <taxon>Bacillati</taxon>
        <taxon>Bacillota</taxon>
        <taxon>Bacilli</taxon>
        <taxon>Bacillales</taxon>
        <taxon>Listeriaceae</taxon>
        <taxon>Listeria</taxon>
    </lineage>
</organism>
<name>A0A099WAE6_9LIST</name>
<feature type="domain" description="HTH cro/C1-type" evidence="2">
    <location>
        <begin position="8"/>
        <end position="63"/>
    </location>
</feature>
<dbReference type="OrthoDB" id="5190137at2"/>
<dbReference type="STRING" id="1552123.EP57_07590"/>
<sequence>MSSLSSRLTILRNKKGWSKVETAKRLGLNATSTYGNWEYGIREPDITMLRHIATTFDVSVDYLIGYAEESSYKPSTIVKKNDVNERLEKVQEKLRYDDDVLLSGTPLVPEVGAFIDDSLKFVLEQAHKLNEQASQ</sequence>
<keyword evidence="1" id="KW-0238">DNA-binding</keyword>
<dbReference type="RefSeq" id="WP_036085538.1">
    <property type="nucleotide sequence ID" value="NZ_CBCSHQ010000005.1"/>
</dbReference>
<dbReference type="Proteomes" id="UP000529446">
    <property type="component" value="Unassembled WGS sequence"/>
</dbReference>
<reference evidence="4 6" key="2">
    <citation type="submission" date="2020-03" db="EMBL/GenBank/DDBJ databases">
        <title>Soil Listeria distribution.</title>
        <authorList>
            <person name="Liao J."/>
            <person name="Wiedmann M."/>
        </authorList>
    </citation>
    <scope>NUCLEOTIDE SEQUENCE [LARGE SCALE GENOMIC DNA]</scope>
    <source>
        <strain evidence="4 6">FSL L7-0360</strain>
    </source>
</reference>
<dbReference type="eggNOG" id="COG1396">
    <property type="taxonomic scope" value="Bacteria"/>
</dbReference>
<dbReference type="GeneID" id="58717239"/>
<dbReference type="EMBL" id="JNFA01000019">
    <property type="protein sequence ID" value="KGL41696.1"/>
    <property type="molecule type" value="Genomic_DNA"/>
</dbReference>
<dbReference type="GO" id="GO:0003677">
    <property type="term" value="F:DNA binding"/>
    <property type="evidence" value="ECO:0007669"/>
    <property type="project" value="UniProtKB-KW"/>
</dbReference>
<keyword evidence="5" id="KW-1185">Reference proteome</keyword>
<dbReference type="SUPFAM" id="SSF47413">
    <property type="entry name" value="lambda repressor-like DNA-binding domains"/>
    <property type="match status" value="1"/>
</dbReference>
<dbReference type="CDD" id="cd00093">
    <property type="entry name" value="HTH_XRE"/>
    <property type="match status" value="1"/>
</dbReference>
<dbReference type="Gene3D" id="1.10.260.40">
    <property type="entry name" value="lambda repressor-like DNA-binding domains"/>
    <property type="match status" value="1"/>
</dbReference>
<evidence type="ECO:0000313" key="4">
    <source>
        <dbReference type="EMBL" id="MBC2115734.1"/>
    </source>
</evidence>
<protein>
    <submittedName>
        <fullName evidence="3 4">Transcriptional regulator</fullName>
    </submittedName>
</protein>
<dbReference type="SMART" id="SM00530">
    <property type="entry name" value="HTH_XRE"/>
    <property type="match status" value="1"/>
</dbReference>
<dbReference type="Pfam" id="PF01381">
    <property type="entry name" value="HTH_3"/>
    <property type="match status" value="1"/>
</dbReference>
<evidence type="ECO:0000313" key="5">
    <source>
        <dbReference type="Proteomes" id="UP000029844"/>
    </source>
</evidence>
<dbReference type="InterPro" id="IPR001387">
    <property type="entry name" value="Cro/C1-type_HTH"/>
</dbReference>
<accession>A0A099WAE6</accession>
<comment type="caution">
    <text evidence="3">The sequence shown here is derived from an EMBL/GenBank/DDBJ whole genome shotgun (WGS) entry which is preliminary data.</text>
</comment>
<dbReference type="AlphaFoldDB" id="A0A099WAE6"/>
<evidence type="ECO:0000313" key="3">
    <source>
        <dbReference type="EMBL" id="KGL41696.1"/>
    </source>
</evidence>
<proteinExistence type="predicted"/>
<dbReference type="PANTHER" id="PTHR46558:SF11">
    <property type="entry name" value="HTH-TYPE TRANSCRIPTIONAL REGULATOR XRE"/>
    <property type="match status" value="1"/>
</dbReference>
<gene>
    <name evidence="3" type="ORF">EP57_07590</name>
    <name evidence="4" type="ORF">HCB06_03795</name>
</gene>